<keyword evidence="8" id="KW-1185">Reference proteome</keyword>
<organism evidence="7 8">
    <name type="scientific">Symbiodinium necroappetens</name>
    <dbReference type="NCBI Taxonomy" id="1628268"/>
    <lineage>
        <taxon>Eukaryota</taxon>
        <taxon>Sar</taxon>
        <taxon>Alveolata</taxon>
        <taxon>Dinophyceae</taxon>
        <taxon>Suessiales</taxon>
        <taxon>Symbiodiniaceae</taxon>
        <taxon>Symbiodinium</taxon>
    </lineage>
</organism>
<keyword evidence="4" id="KW-0175">Coiled coil</keyword>
<comment type="caution">
    <text evidence="7">The sequence shown here is derived from an EMBL/GenBank/DDBJ whole genome shotgun (WGS) entry which is preliminary data.</text>
</comment>
<protein>
    <recommendedName>
        <fullName evidence="6">Reverse transcriptase domain-containing protein</fullName>
    </recommendedName>
</protein>
<proteinExistence type="predicted"/>
<feature type="compositionally biased region" description="Polar residues" evidence="5">
    <location>
        <begin position="1320"/>
        <end position="1331"/>
    </location>
</feature>
<dbReference type="Gene3D" id="3.60.10.10">
    <property type="entry name" value="Endonuclease/exonuclease/phosphatase"/>
    <property type="match status" value="1"/>
</dbReference>
<sequence length="3417" mass="378330">MVSEWWQDYKNLFAFASTAVGNLDGTQACFHLRKEGSPVFCDDSVLVRARILQELQTTLEDGRVSVLSADSPQRLAVLRVTYADWNTLGQHCQSFRALWAGVRVRDEVVVLDTTTGPAFLTADVVLQESETIQVAELFSGGFAGWSQATWLLSTLGVPIRTSWILEMEDHLFPPLQAMEPDLQPVSTKTELEAVDCELAPVALMANIEHDWWHGIWTRAAPHMLVMSPPCQPWATPGKGQGLDTPDGRLLLRVAALMQVVRTPVVCIEEVAGFAVHPHFADVMEAWREAGYQLVSREMLQLADVAPTWRRRLMLVLIHQETGPGVDAAQGFVTWQAVPRPSLAIMRAYFPVLPGSLAQPCQLSAELLQTYLDPWYMPPGQKTDVDSVRAFRLCNPHQRAKCFMAAYHRQHQLPEGLLTRGGLLCSLLTTGADIRFFSAPEIASCHGAVRTQLLLIDDEQSMRLHGNALAVPQAALTISNALRWLAPHTRLDPAEVVRRCIDERLHSRNSVLLKVFVSVHIPVDRALQRLGAQPSATWPCPQQIKQATVLQVPTTQLPALNLSAGGMSQTADSDLVLLCTPRAMVLVHKSVPDVLHQLRWTFEKCRENGLRVTCLTCFGEPLSDIREFPGTCFVATETDDLLFNAPTLDWAQVRACQSRCLDGAFQLMVEPQCATDWWLQLPCHLIECLGWKAEATDPTEASPMCISFSTTGHTDAVGLPQLRQYLRELFFLSQIRAAAREPDGALFGPVALQVEGRVIWVGRVPADLTAAQLVKFWHNACRCFDCWPIARVYSGPFPIDCQCPVSQLAAEGRVQTKGAQRTLALTVFPETRGGGNKDDQIQLAKSRCAALLLDRGVSLAEVTVAVDRLVSKLGASACMEPLSLPDATARFQRLCQVAHPAGIDLPAGDNRTEKAAQRIQKAIRRRRLQAAESVAAADFELLPDTWCGIDNQPVPVLQRISRGASGVMLVDASVANAQDNALLQNMCSEALCLVVPGHRCPDPDTCSGACNVPVKHRGTGKKHLLAACFHNVGETDIHPYSEHSVQVALADTVCCSFAMYQDEAPSDATWQEVVKAPVRAVTERFRSQGISQPLSQPWGRSFRCNGRPCQPHLCDSLMFHAKVPGPTLSKVLQSSGFNFVYVVPRTWDRQLLPDWSVIWLKSGRAEVEKQALLVPGQHGLVRGKSRYGLRVGTHAFQSLFKQLRPGEPVPATIDAKLLFKVGPLPPAAPSEALTEWACQLPWQIKVLKSLGPRFWLVGAPTPPPTCTARFNDTAVLITEVKNRDTQAPIVQAGGSVPRPPQKDTRDGPKSSDADPWLESDPWSTYRASQTPAPSAPVQVLAPPAGLDPPATARLQEQDNRIAALEQSLSLLRDEQQQAHQQWQQDRHHLSQEMHSVRGEVQGLGAGLQQQLQSSIDSLRTAQVQQEQQMNHGMAELKALLLAQAENKKPRLHGADELSFPRYLGQRVGEAKNPGPSRQTNLGSYFSVPHHLPRDLPAASAASAHTRPGPTVQQDLRNFFPASPGPLHAQGAVRYCHSRPRRPPVRNTVTAALSEAERPSDSCVIAVVNPTSILHKTHTLLETAADVICLSETSAVSQVQGLVGHQLRKHGFKTIWGAPVPSHQREGSDKVCLRGLAAGVAVTSRLPCRAASPALAPATLATCRIGEAFIRLGVLEVRLLTVYGYPLSYPDARERTEDLMSQVLMRATSNCVPTIIAGDFNCPVLELPSGAQLHSLGYREIFELHERTTGTALPPTCKGATRHDTALLHPTLLPLWHSAWVLDKSHLFDSHDPLCFRLQVCPHQPTRRSWNLPRAWSSLSPEPAALQAAFQSVAPALARQAQSCTSEQEVAQTLLAFSQSVEDCVDTALSRQHAQDPLRYPHRCLPKAYRGRCVDRPIVQRTVPSVVRPARAGDYTPDEEVTSVQGHMRVRQVRRAQTLLRGLLKLHRTTSSAEAEQLRTNLTSEWRAFRKAKGFPPDFVTWTLQIACFHTFPDALPPPDWLSDLLAYLQFDCNAFARSQAKIRRDSFKYKLVLDQKHGHHRGAFQTIRGPTPPPFTEACAPAHSWFKFVPGPSLRVGAVARLDQTECHVMDVAGDHVLLHGESLQPGLLVQDSVACTANELHRVFSDFWSPLWQRDQATAPSLDHWPEFGELVAGANISLPPVSLSSISPDIWRDAIKRMSSRKATGVCGWAVSDLKLLPAEAIEVLQLIFARAVQVGMPAHMLQARVSVLAKVFAPDNIRQSRPITIYSTLYRVWSSCLTRKVLKEWAPHFPENIAGSLPGRSSRDLSYRQQHAIECALVHKRPRLGLSIDIVKCFNQLGWAPLYHMLHALGLPRDVLEFWFTCLSKMERRSAFLGDLGPAIRCYNGAPEGDPFSVAAMAGLCFWAHNLCATDGVDFDSYVDNWAWSGESTTAVEAAVPKALRFLDSLRLPIDWKKSYLWATQRPDRLWWQRVRPNLFPPDCPVPLVSEAKDLGIAYKYDGRIHRVARNHRLEEGAQRLERLRQQPRSVLEKASLIQRGIWPQCLYGSEGHAFSLADLQSLRGKAARAITGDYRILSPHLALGTLTDCVQDPQLYCAEQQLLALRRACLGDTYTACSVVALTNASGGVRQVHGPATALAVTFQRLGLSMDDDACVKGPDNSRVHLSSCSRKEVRGLLERAWSLQVQQCVQHRNGLHAAPPPLPHATGQLLSKLAAGEQGVIARHITGAFASAQARAQWDECEDGECPLCGAKQTKAHKFLECPALSSIRQQWEPHISVALRMWPHWLHGPYAGMAPDLEVSRLVFATRKLLPPVFPAGLKPLLRQRHRMGRGPGSESDAEIPTLLQQWRLHGRLPTSFHVVDQGLVPGVQSINRAETIALLQAARLASSSGALSAEIWTDSTFAMSEWQRALAGYTATWPDLGEELQQVASVRITVHKVSSHQNLDALWGLEQWLAAGNHVVDTAARAALQREFPVVQAITGNAADFFAEQRDLLWLFWRYLLQVSQEECRLLRQLAKEVKAHGAPAQDDHQGLSRLSCLSAWEQQDAGPFQTWQVPVASRSREWLLACSWPPWFTVPLWDWLSRLQWSLQPLRKKTVTGATYLELVVDFVASTKVCPPHELAAARVLDKPPKRVDVPCTLRQVVFCFVEAVRQLERLSGHRLLPARRGKVFSLRSLQEGPPRIGVSIRPRLPTVQEFKVKFDKSRLFELYEDSLLGLKEMTEHQKVERTGSKVKLKEMEGLDNVHLSAPAGAGKTFVAVQHVLEHLNTHPSARLLYVAPSERKNHREPELVQSRIEHMLSRITLLHRPYTHFQLPSLEGDRILRCAAGPDAEKCDMVVYDESHHIFCLPPEEMSSTLLPSLSAERRLLLSDESQSASVSQTYPDMARVKLSEVVRSTKRIVAGAATFQLNTQRDAAASSLGSDGPPLKTFLFDPAA</sequence>
<dbReference type="EMBL" id="CAJNJA010051609">
    <property type="protein sequence ID" value="CAE7844245.1"/>
    <property type="molecule type" value="Genomic_DNA"/>
</dbReference>
<dbReference type="InterPro" id="IPR036691">
    <property type="entry name" value="Endo/exonu/phosph_ase_sf"/>
</dbReference>
<evidence type="ECO:0000256" key="3">
    <source>
        <dbReference type="ARBA" id="ARBA00047984"/>
    </source>
</evidence>
<name>A0A812ZYZ0_9DINO</name>
<evidence type="ECO:0000313" key="7">
    <source>
        <dbReference type="EMBL" id="CAE7844245.1"/>
    </source>
</evidence>
<dbReference type="InterPro" id="IPR029063">
    <property type="entry name" value="SAM-dependent_MTases_sf"/>
</dbReference>
<dbReference type="GO" id="GO:0003676">
    <property type="term" value="F:nucleic acid binding"/>
    <property type="evidence" value="ECO:0007669"/>
    <property type="project" value="InterPro"/>
</dbReference>
<dbReference type="Gene3D" id="3.30.420.10">
    <property type="entry name" value="Ribonuclease H-like superfamily/Ribonuclease H"/>
    <property type="match status" value="1"/>
</dbReference>
<dbReference type="Pfam" id="PF00078">
    <property type="entry name" value="RVT_1"/>
    <property type="match status" value="1"/>
</dbReference>
<evidence type="ECO:0000256" key="4">
    <source>
        <dbReference type="SAM" id="Coils"/>
    </source>
</evidence>
<dbReference type="SUPFAM" id="SSF56672">
    <property type="entry name" value="DNA/RNA polymerases"/>
    <property type="match status" value="1"/>
</dbReference>
<dbReference type="InterPro" id="IPR043502">
    <property type="entry name" value="DNA/RNA_pol_sf"/>
</dbReference>
<dbReference type="Pfam" id="PF00145">
    <property type="entry name" value="DNA_methylase"/>
    <property type="match status" value="1"/>
</dbReference>
<dbReference type="InterPro" id="IPR001525">
    <property type="entry name" value="C5_MeTfrase"/>
</dbReference>
<dbReference type="InterPro" id="IPR012337">
    <property type="entry name" value="RNaseH-like_sf"/>
</dbReference>
<feature type="coiled-coil region" evidence="4">
    <location>
        <begin position="1353"/>
        <end position="1391"/>
    </location>
</feature>
<dbReference type="Gene3D" id="3.40.50.300">
    <property type="entry name" value="P-loop containing nucleotide triphosphate hydrolases"/>
    <property type="match status" value="1"/>
</dbReference>
<dbReference type="InterPro" id="IPR027417">
    <property type="entry name" value="P-loop_NTPase"/>
</dbReference>
<evidence type="ECO:0000256" key="1">
    <source>
        <dbReference type="ARBA" id="ARBA00022603"/>
    </source>
</evidence>
<dbReference type="Gene3D" id="3.40.50.150">
    <property type="entry name" value="Vaccinia Virus protein VP39"/>
    <property type="match status" value="1"/>
</dbReference>
<feature type="compositionally biased region" description="Basic and acidic residues" evidence="5">
    <location>
        <begin position="1299"/>
        <end position="1311"/>
    </location>
</feature>
<keyword evidence="2" id="KW-0808">Transferase</keyword>
<dbReference type="Proteomes" id="UP000601435">
    <property type="component" value="Unassembled WGS sequence"/>
</dbReference>
<evidence type="ECO:0000256" key="2">
    <source>
        <dbReference type="ARBA" id="ARBA00022679"/>
    </source>
</evidence>
<gene>
    <name evidence="7" type="ORF">SNEC2469_LOCUS25861</name>
</gene>
<dbReference type="InterPro" id="IPR000477">
    <property type="entry name" value="RT_dom"/>
</dbReference>
<evidence type="ECO:0000313" key="8">
    <source>
        <dbReference type="Proteomes" id="UP000601435"/>
    </source>
</evidence>
<accession>A0A812ZYZ0</accession>
<evidence type="ECO:0000259" key="6">
    <source>
        <dbReference type="Pfam" id="PF00078"/>
    </source>
</evidence>
<dbReference type="SUPFAM" id="SSF53098">
    <property type="entry name" value="Ribonuclease H-like"/>
    <property type="match status" value="1"/>
</dbReference>
<dbReference type="GO" id="GO:0008168">
    <property type="term" value="F:methyltransferase activity"/>
    <property type="evidence" value="ECO:0007669"/>
    <property type="project" value="UniProtKB-KW"/>
</dbReference>
<reference evidence="7" key="1">
    <citation type="submission" date="2021-02" db="EMBL/GenBank/DDBJ databases">
        <authorList>
            <person name="Dougan E. K."/>
            <person name="Rhodes N."/>
            <person name="Thang M."/>
            <person name="Chan C."/>
        </authorList>
    </citation>
    <scope>NUCLEOTIDE SEQUENCE</scope>
</reference>
<dbReference type="SUPFAM" id="SSF53335">
    <property type="entry name" value="S-adenosyl-L-methionine-dependent methyltransferases"/>
    <property type="match status" value="1"/>
</dbReference>
<dbReference type="OrthoDB" id="409117at2759"/>
<dbReference type="InterPro" id="IPR036397">
    <property type="entry name" value="RNaseH_sf"/>
</dbReference>
<keyword evidence="1" id="KW-0489">Methyltransferase</keyword>
<dbReference type="GO" id="GO:0032259">
    <property type="term" value="P:methylation"/>
    <property type="evidence" value="ECO:0007669"/>
    <property type="project" value="UniProtKB-KW"/>
</dbReference>
<dbReference type="GO" id="GO:0003724">
    <property type="term" value="F:RNA helicase activity"/>
    <property type="evidence" value="ECO:0007669"/>
    <property type="project" value="UniProtKB-EC"/>
</dbReference>
<dbReference type="SUPFAM" id="SSF56219">
    <property type="entry name" value="DNase I-like"/>
    <property type="match status" value="1"/>
</dbReference>
<evidence type="ECO:0000256" key="5">
    <source>
        <dbReference type="SAM" id="MobiDB-lite"/>
    </source>
</evidence>
<dbReference type="SUPFAM" id="SSF52540">
    <property type="entry name" value="P-loop containing nucleoside triphosphate hydrolases"/>
    <property type="match status" value="1"/>
</dbReference>
<feature type="domain" description="Reverse transcriptase" evidence="6">
    <location>
        <begin position="2241"/>
        <end position="2440"/>
    </location>
</feature>
<comment type="catalytic activity">
    <reaction evidence="3">
        <text>ATP + H2O = ADP + phosphate + H(+)</text>
        <dbReference type="Rhea" id="RHEA:13065"/>
        <dbReference type="ChEBI" id="CHEBI:15377"/>
        <dbReference type="ChEBI" id="CHEBI:15378"/>
        <dbReference type="ChEBI" id="CHEBI:30616"/>
        <dbReference type="ChEBI" id="CHEBI:43474"/>
        <dbReference type="ChEBI" id="CHEBI:456216"/>
        <dbReference type="EC" id="3.6.4.13"/>
    </reaction>
</comment>
<feature type="region of interest" description="Disordered" evidence="5">
    <location>
        <begin position="1285"/>
        <end position="1350"/>
    </location>
</feature>